<feature type="chain" id="PRO_5044755650" description="SET domain-containing protein" evidence="2">
    <location>
        <begin position="28"/>
        <end position="456"/>
    </location>
</feature>
<accession>A0ABD3RD35</accession>
<dbReference type="InterPro" id="IPR001214">
    <property type="entry name" value="SET_dom"/>
</dbReference>
<gene>
    <name evidence="4" type="ORF">ACHAXA_003293</name>
</gene>
<reference evidence="4 5" key="1">
    <citation type="submission" date="2024-10" db="EMBL/GenBank/DDBJ databases">
        <title>Updated reference genomes for cyclostephanoid diatoms.</title>
        <authorList>
            <person name="Roberts W.R."/>
            <person name="Alverson A.J."/>
        </authorList>
    </citation>
    <scope>NUCLEOTIDE SEQUENCE [LARGE SCALE GENOMIC DNA]</scope>
    <source>
        <strain evidence="4 5">AJA228-03</strain>
    </source>
</reference>
<dbReference type="InterPro" id="IPR046341">
    <property type="entry name" value="SET_dom_sf"/>
</dbReference>
<evidence type="ECO:0000256" key="1">
    <source>
        <dbReference type="SAM" id="MobiDB-lite"/>
    </source>
</evidence>
<sequence length="456" mass="50604">MTPPPLHGLSASAFALLHFIVIVIASASGTTTTTTTTTSLPTDEHGDYNGSDLIDWIRSHPEGIIHLSLRIGRERPGDLSSPLGLFVKNDAESIPISKGDVIARIPWDMMIQPGGKYHPYKFFSCRAIYNLANELDMGEHSDKAPYVRYLLSQKRGNMPGEWSRAGSNFLASEILGNGDLPPYEDSWRAKFDVEWSGGCSGTDATADPIAHDNERRAYWLASSRDEDTLMVPVYDMANHSNDPVLLNTVSYKPARAGDAFLFVSSRDIASGEQIYNSYNRCNACSGMALSGDCETYSYARTPDLYVNFGFVEDYPQYWEFDPQHKDDDSGDDSSDDDDDDDETGFEFCLIRDEVSGELAARYIGGSNDMPDAADVAWMTRQLNRLRALSDEKERLEGRHVRGADGDGNGDVDGDPDKMPRSEWESSWRYHDALSRAIEAAIRSVSKDHNILSDGEL</sequence>
<protein>
    <recommendedName>
        <fullName evidence="3">SET domain-containing protein</fullName>
    </recommendedName>
</protein>
<dbReference type="EMBL" id="JALLPB020000312">
    <property type="protein sequence ID" value="KAL3810689.1"/>
    <property type="molecule type" value="Genomic_DNA"/>
</dbReference>
<keyword evidence="5" id="KW-1185">Reference proteome</keyword>
<dbReference type="PROSITE" id="PS50280">
    <property type="entry name" value="SET"/>
    <property type="match status" value="1"/>
</dbReference>
<dbReference type="PANTHER" id="PTHR13271:SF137">
    <property type="entry name" value="SET DOMAIN-CONTAINING PROTEIN"/>
    <property type="match status" value="1"/>
</dbReference>
<dbReference type="Proteomes" id="UP001530377">
    <property type="component" value="Unassembled WGS sequence"/>
</dbReference>
<dbReference type="SUPFAM" id="SSF82199">
    <property type="entry name" value="SET domain"/>
    <property type="match status" value="1"/>
</dbReference>
<dbReference type="InterPro" id="IPR050600">
    <property type="entry name" value="SETD3_SETD6_MTase"/>
</dbReference>
<dbReference type="Pfam" id="PF00856">
    <property type="entry name" value="SET"/>
    <property type="match status" value="1"/>
</dbReference>
<name>A0ABD3RD35_9STRA</name>
<feature type="compositionally biased region" description="Basic and acidic residues" evidence="1">
    <location>
        <begin position="414"/>
        <end position="423"/>
    </location>
</feature>
<feature type="compositionally biased region" description="Acidic residues" evidence="1">
    <location>
        <begin position="328"/>
        <end position="342"/>
    </location>
</feature>
<evidence type="ECO:0000256" key="2">
    <source>
        <dbReference type="SAM" id="SignalP"/>
    </source>
</evidence>
<feature type="region of interest" description="Disordered" evidence="1">
    <location>
        <begin position="320"/>
        <end position="342"/>
    </location>
</feature>
<evidence type="ECO:0000259" key="3">
    <source>
        <dbReference type="PROSITE" id="PS50280"/>
    </source>
</evidence>
<dbReference type="PANTHER" id="PTHR13271">
    <property type="entry name" value="UNCHARACTERIZED PUTATIVE METHYLTRANSFERASE"/>
    <property type="match status" value="1"/>
</dbReference>
<feature type="signal peptide" evidence="2">
    <location>
        <begin position="1"/>
        <end position="27"/>
    </location>
</feature>
<comment type="caution">
    <text evidence="4">The sequence shown here is derived from an EMBL/GenBank/DDBJ whole genome shotgun (WGS) entry which is preliminary data.</text>
</comment>
<evidence type="ECO:0000313" key="5">
    <source>
        <dbReference type="Proteomes" id="UP001530377"/>
    </source>
</evidence>
<dbReference type="Gene3D" id="3.90.1410.10">
    <property type="entry name" value="set domain protein methyltransferase, domain 1"/>
    <property type="match status" value="1"/>
</dbReference>
<keyword evidence="2" id="KW-0732">Signal</keyword>
<feature type="region of interest" description="Disordered" evidence="1">
    <location>
        <begin position="396"/>
        <end position="423"/>
    </location>
</feature>
<dbReference type="CDD" id="cd10527">
    <property type="entry name" value="SET_LSMT"/>
    <property type="match status" value="1"/>
</dbReference>
<feature type="domain" description="SET" evidence="3">
    <location>
        <begin position="67"/>
        <end position="279"/>
    </location>
</feature>
<evidence type="ECO:0000313" key="4">
    <source>
        <dbReference type="EMBL" id="KAL3810689.1"/>
    </source>
</evidence>
<proteinExistence type="predicted"/>
<organism evidence="4 5">
    <name type="scientific">Cyclostephanos tholiformis</name>
    <dbReference type="NCBI Taxonomy" id="382380"/>
    <lineage>
        <taxon>Eukaryota</taxon>
        <taxon>Sar</taxon>
        <taxon>Stramenopiles</taxon>
        <taxon>Ochrophyta</taxon>
        <taxon>Bacillariophyta</taxon>
        <taxon>Coscinodiscophyceae</taxon>
        <taxon>Thalassiosirophycidae</taxon>
        <taxon>Stephanodiscales</taxon>
        <taxon>Stephanodiscaceae</taxon>
        <taxon>Cyclostephanos</taxon>
    </lineage>
</organism>
<dbReference type="AlphaFoldDB" id="A0ABD3RD35"/>